<reference evidence="2" key="1">
    <citation type="submission" date="2014-03" db="EMBL/GenBank/DDBJ databases">
        <authorList>
            <person name="Casaregola S."/>
        </authorList>
    </citation>
    <scope>NUCLEOTIDE SEQUENCE [LARGE SCALE GENOMIC DNA]</scope>
    <source>
        <strain evidence="2">CLIB 918</strain>
    </source>
</reference>
<feature type="compositionally biased region" description="Polar residues" evidence="1">
    <location>
        <begin position="14"/>
        <end position="24"/>
    </location>
</feature>
<feature type="compositionally biased region" description="Low complexity" evidence="1">
    <location>
        <begin position="85"/>
        <end position="96"/>
    </location>
</feature>
<gene>
    <name evidence="2" type="ORF">BN980_GECA12s00043g</name>
</gene>
<dbReference type="Proteomes" id="UP000242525">
    <property type="component" value="Unassembled WGS sequence"/>
</dbReference>
<protein>
    <submittedName>
        <fullName evidence="2">Uncharacterized protein</fullName>
    </submittedName>
</protein>
<feature type="region of interest" description="Disordered" evidence="1">
    <location>
        <begin position="66"/>
        <end position="97"/>
    </location>
</feature>
<feature type="region of interest" description="Disordered" evidence="1">
    <location>
        <begin position="234"/>
        <end position="254"/>
    </location>
</feature>
<organism evidence="2 3">
    <name type="scientific">Geotrichum candidum</name>
    <name type="common">Oospora lactis</name>
    <name type="synonym">Dipodascus geotrichum</name>
    <dbReference type="NCBI Taxonomy" id="1173061"/>
    <lineage>
        <taxon>Eukaryota</taxon>
        <taxon>Fungi</taxon>
        <taxon>Dikarya</taxon>
        <taxon>Ascomycota</taxon>
        <taxon>Saccharomycotina</taxon>
        <taxon>Dipodascomycetes</taxon>
        <taxon>Dipodascales</taxon>
        <taxon>Dipodascaceae</taxon>
        <taxon>Geotrichum</taxon>
    </lineage>
</organism>
<feature type="region of interest" description="Disordered" evidence="1">
    <location>
        <begin position="328"/>
        <end position="361"/>
    </location>
</feature>
<evidence type="ECO:0000313" key="2">
    <source>
        <dbReference type="EMBL" id="CDO55630.1"/>
    </source>
</evidence>
<keyword evidence="3" id="KW-1185">Reference proteome</keyword>
<accession>A0A0J9XDN2</accession>
<feature type="compositionally biased region" description="Basic and acidic residues" evidence="1">
    <location>
        <begin position="334"/>
        <end position="361"/>
    </location>
</feature>
<dbReference type="EMBL" id="CCBN010000012">
    <property type="protein sequence ID" value="CDO55630.1"/>
    <property type="molecule type" value="Genomic_DNA"/>
</dbReference>
<dbReference type="AlphaFoldDB" id="A0A0J9XDN2"/>
<feature type="region of interest" description="Disordered" evidence="1">
    <location>
        <begin position="1"/>
        <end position="42"/>
    </location>
</feature>
<proteinExistence type="predicted"/>
<evidence type="ECO:0000256" key="1">
    <source>
        <dbReference type="SAM" id="MobiDB-lite"/>
    </source>
</evidence>
<sequence length="414" mass="44518">MLASPYTYKHASTHKISSSSTPPTGGNRPIVRPYPHSRPLPTYRPRVQLVAPHKQIEPQALVPMMASPPPTDSDSEFDCPCDGGSNTPSSCSSSDSVDAIHTKNTTASSRTAPANRAREEDAKFFNLLAVHPDEFQDIADLLLARRRLGGTDNRFYVERRLALFLCVAAQGLTGQAACVACRAYGLDPAALEATMHAVAEALASLDLAPSGAGQADGIGSSAAGALTGFHTTLDSDAGDTPEGHKRQQRHQPEVLAQSRKSYVLMAQDLATGLFTGVSAGHAYVDSADDMAAVFQRDTELQPPAGQFYLGTSTLPMVEGKIMTPCHPRSSGIDGGRDRHGSSARDQVGKKERSRHETLFSARRPADHAREEFFERFPVVLGNQFPLETQMPLMRALAVINNTLVSKRRCLDGSA</sequence>
<comment type="caution">
    <text evidence="2">The sequence shown here is derived from an EMBL/GenBank/DDBJ whole genome shotgun (WGS) entry which is preliminary data.</text>
</comment>
<name>A0A0J9XDN2_GEOCN</name>
<evidence type="ECO:0000313" key="3">
    <source>
        <dbReference type="Proteomes" id="UP000242525"/>
    </source>
</evidence>